<sequence>MKRFLVATASCLAITLAAACGSSSTTAGSGSSGDVIKLMVIADLTAPGFSFPQIVTGAQAAVNEVNAAGGIDGHQVQLLSCDSQNDPNSAAACARRAVSEKVSAVVGMQSLQSNGAITVLEKANIASVGGNDIGSLDRTSPISFPLTSTPSVLFSIVPTMPDHDKCARPGVFSVDVPVATEAADTITKYYARKVPNAAPVRVVSVPVAATDVSAQVSALLEGGTDCVFLLDPPTLNLAAVKAIYNSGQKVKISGATPALPPESMKQLGPAAQGVYSTTGFKLPGTNPAADQYSAAMTAVDPPAIQDTNSEGAYAGVKIVASAAKGLPNYESATVLGALNSLKNIDVGVVSPMPSFPADSGISGIPRTFNTYAYSYVFEGDQYRLTTPEPVNVRDQLAELLATG</sequence>
<feature type="domain" description="Leucine-binding protein" evidence="4">
    <location>
        <begin position="36"/>
        <end position="349"/>
    </location>
</feature>
<reference evidence="6" key="1">
    <citation type="journal article" date="2019" name="Int. J. Syst. Evol. Microbiol.">
        <title>The Global Catalogue of Microorganisms (GCM) 10K type strain sequencing project: providing services to taxonomists for standard genome sequencing and annotation.</title>
        <authorList>
            <consortium name="The Broad Institute Genomics Platform"/>
            <consortium name="The Broad Institute Genome Sequencing Center for Infectious Disease"/>
            <person name="Wu L."/>
            <person name="Ma J."/>
        </authorList>
    </citation>
    <scope>NUCLEOTIDE SEQUENCE [LARGE SCALE GENOMIC DNA]</scope>
    <source>
        <strain evidence="6">JCM 17906</strain>
    </source>
</reference>
<proteinExistence type="inferred from homology"/>
<dbReference type="EMBL" id="BAABGT010000055">
    <property type="protein sequence ID" value="GAA4550220.1"/>
    <property type="molecule type" value="Genomic_DNA"/>
</dbReference>
<evidence type="ECO:0000313" key="6">
    <source>
        <dbReference type="Proteomes" id="UP001501598"/>
    </source>
</evidence>
<accession>A0ABP8RUW1</accession>
<dbReference type="PANTHER" id="PTHR30483">
    <property type="entry name" value="LEUCINE-SPECIFIC-BINDING PROTEIN"/>
    <property type="match status" value="1"/>
</dbReference>
<dbReference type="SUPFAM" id="SSF53822">
    <property type="entry name" value="Periplasmic binding protein-like I"/>
    <property type="match status" value="1"/>
</dbReference>
<dbReference type="InterPro" id="IPR028081">
    <property type="entry name" value="Leu-bd"/>
</dbReference>
<evidence type="ECO:0000313" key="5">
    <source>
        <dbReference type="EMBL" id="GAA4550220.1"/>
    </source>
</evidence>
<evidence type="ECO:0000256" key="3">
    <source>
        <dbReference type="SAM" id="SignalP"/>
    </source>
</evidence>
<dbReference type="PANTHER" id="PTHR30483:SF6">
    <property type="entry name" value="PERIPLASMIC BINDING PROTEIN OF ABC TRANSPORTER FOR NATURAL AMINO ACIDS"/>
    <property type="match status" value="1"/>
</dbReference>
<keyword evidence="2 3" id="KW-0732">Signal</keyword>
<comment type="similarity">
    <text evidence="1">Belongs to the leucine-binding protein family.</text>
</comment>
<dbReference type="Pfam" id="PF13458">
    <property type="entry name" value="Peripla_BP_6"/>
    <property type="match status" value="1"/>
</dbReference>
<keyword evidence="6" id="KW-1185">Reference proteome</keyword>
<comment type="caution">
    <text evidence="5">The sequence shown here is derived from an EMBL/GenBank/DDBJ whole genome shotgun (WGS) entry which is preliminary data.</text>
</comment>
<dbReference type="Proteomes" id="UP001501598">
    <property type="component" value="Unassembled WGS sequence"/>
</dbReference>
<dbReference type="Gene3D" id="3.40.50.2300">
    <property type="match status" value="2"/>
</dbReference>
<dbReference type="InterPro" id="IPR028082">
    <property type="entry name" value="Peripla_BP_I"/>
</dbReference>
<feature type="signal peptide" evidence="3">
    <location>
        <begin position="1"/>
        <end position="27"/>
    </location>
</feature>
<evidence type="ECO:0000259" key="4">
    <source>
        <dbReference type="Pfam" id="PF13458"/>
    </source>
</evidence>
<dbReference type="RefSeq" id="WP_345420557.1">
    <property type="nucleotide sequence ID" value="NZ_BAABGT010000055.1"/>
</dbReference>
<organism evidence="5 6">
    <name type="scientific">Pseudonocardia xishanensis</name>
    <dbReference type="NCBI Taxonomy" id="630995"/>
    <lineage>
        <taxon>Bacteria</taxon>
        <taxon>Bacillati</taxon>
        <taxon>Actinomycetota</taxon>
        <taxon>Actinomycetes</taxon>
        <taxon>Pseudonocardiales</taxon>
        <taxon>Pseudonocardiaceae</taxon>
        <taxon>Pseudonocardia</taxon>
    </lineage>
</organism>
<evidence type="ECO:0000256" key="2">
    <source>
        <dbReference type="ARBA" id="ARBA00022729"/>
    </source>
</evidence>
<feature type="chain" id="PRO_5047241172" description="Leucine-binding protein domain-containing protein" evidence="3">
    <location>
        <begin position="28"/>
        <end position="403"/>
    </location>
</feature>
<evidence type="ECO:0000256" key="1">
    <source>
        <dbReference type="ARBA" id="ARBA00010062"/>
    </source>
</evidence>
<dbReference type="InterPro" id="IPR051010">
    <property type="entry name" value="BCAA_transport"/>
</dbReference>
<dbReference type="PROSITE" id="PS51257">
    <property type="entry name" value="PROKAR_LIPOPROTEIN"/>
    <property type="match status" value="1"/>
</dbReference>
<gene>
    <name evidence="5" type="ORF">GCM10023175_39900</name>
</gene>
<name>A0ABP8RUW1_9PSEU</name>
<protein>
    <recommendedName>
        <fullName evidence="4">Leucine-binding protein domain-containing protein</fullName>
    </recommendedName>
</protein>